<dbReference type="Proteomes" id="UP000158288">
    <property type="component" value="Segment"/>
</dbReference>
<feature type="repeat" description="ANK" evidence="3">
    <location>
        <begin position="329"/>
        <end position="363"/>
    </location>
</feature>
<dbReference type="PANTHER" id="PTHR24126">
    <property type="entry name" value="ANKYRIN REPEAT, PH AND SEC7 DOMAIN CONTAINING PROTEIN SECG-RELATED"/>
    <property type="match status" value="1"/>
</dbReference>
<dbReference type="PROSITE" id="PS50297">
    <property type="entry name" value="ANK_REP_REGION"/>
    <property type="match status" value="1"/>
</dbReference>
<name>E2CZN6_9POXV</name>
<evidence type="ECO:0000313" key="6">
    <source>
        <dbReference type="Proteomes" id="UP000158288"/>
    </source>
</evidence>
<sequence>MDHVSSYIVLTRSKRINAFSIRSVLKQGHSPFLMELPNYKRQVAEDYLRKRYIKPTVLKTILESGIRLSKKAVTGIMSVYLSNNDIKYNAKNVQYVLDVLFEYGVKISKSGYNSNHPLLCLIENKKLTQLAVFEYLVQRRVHLTVKDVGGHNLLHLYLKSPYPKLSIIQLLLDQGIDVNAKTRTCRYTPLHVYLMNSRIDKKVVEFLLRNGADANYGSYETPLGTLYTHCSSFSLIKSVTAKLLEYGADINFPADSGHSALMSYLINNQEAVVRPEYVSYMLECGANINQFTYGGYTPLLVYITLGLFIEHDAITYMIDRGADPLVAVHGNTLLHYYMRRYIVSRGIIDLLLSMGVDINGINEKFHTPLHTYVNKESKGVSPRVIQHMITRGATTARLCITRFVESVLETFLKRNKSLLDETIEVVNYLLTVYPLNEPDAYGFTPVLSATHAVNLNFFNYFVKLGADINVVSAFGDTCVTLAVATNHVYVLTAVLHHKPSEQTMCKTLEYFADKELVTSKQHKLIGKCITYAFTLDPVMYKAFSYISVNFRHIVAACEEDILSMKRDVLGKISVYDLVFNKNGTIPVKYVRDYRVVRYVNSAIYGDRVRTIIRNSVERSKQIRNILIALEVYCRDTLWYTLPAEIRSSVVEKLPLCDVRTLAENLTVFKREKLI</sequence>
<evidence type="ECO:0000256" key="2">
    <source>
        <dbReference type="ARBA" id="ARBA00023043"/>
    </source>
</evidence>
<dbReference type="InterPro" id="IPR018272">
    <property type="entry name" value="PRANC_domain"/>
</dbReference>
<dbReference type="InterPro" id="IPR002110">
    <property type="entry name" value="Ankyrin_rpt"/>
</dbReference>
<keyword evidence="2 3" id="KW-0040">ANK repeat</keyword>
<organism evidence="5 6">
    <name type="scientific">Myxoma virus</name>
    <dbReference type="NCBI Taxonomy" id="10273"/>
    <lineage>
        <taxon>Viruses</taxon>
        <taxon>Varidnaviria</taxon>
        <taxon>Bamfordvirae</taxon>
        <taxon>Nucleocytoviricota</taxon>
        <taxon>Pokkesviricetes</taxon>
        <taxon>Chitovirales</taxon>
        <taxon>Poxviridae</taxon>
        <taxon>Chordopoxvirinae</taxon>
        <taxon>Leporipoxvirus</taxon>
        <taxon>Leporipoxvirus myxoma</taxon>
    </lineage>
</organism>
<feature type="domain" description="PRANC" evidence="4">
    <location>
        <begin position="570"/>
        <end position="662"/>
    </location>
</feature>
<dbReference type="Pfam" id="PF00023">
    <property type="entry name" value="Ank"/>
    <property type="match status" value="1"/>
</dbReference>
<dbReference type="Gene3D" id="1.25.40.20">
    <property type="entry name" value="Ankyrin repeat-containing domain"/>
    <property type="match status" value="3"/>
</dbReference>
<evidence type="ECO:0000256" key="1">
    <source>
        <dbReference type="ARBA" id="ARBA00022737"/>
    </source>
</evidence>
<reference evidence="5 6" key="1">
    <citation type="journal article" date="2011" name="Emerg. Infect. Dis.">
        <title>Genome sequence of SG33 strain and recombination between wild-type and vaccine myxoma viruses.</title>
        <authorList>
            <person name="Camus-Bouclainville C."/>
            <person name="Gretillat M."/>
            <person name="Py R."/>
            <person name="Gelfi J."/>
            <person name="Guerin J.L."/>
            <person name="Bertagnoli S."/>
        </authorList>
    </citation>
    <scope>NUCLEOTIDE SEQUENCE [LARGE SCALE GENOMIC DNA]</scope>
    <source>
        <strain evidence="5">SG33</strain>
    </source>
</reference>
<accession>E2CZN6</accession>
<dbReference type="Pfam" id="PF09372">
    <property type="entry name" value="PRANC"/>
    <property type="match status" value="1"/>
</dbReference>
<keyword evidence="1" id="KW-0677">Repeat</keyword>
<feature type="repeat" description="ANK" evidence="3">
    <location>
        <begin position="149"/>
        <end position="183"/>
    </location>
</feature>
<dbReference type="SUPFAM" id="SSF48403">
    <property type="entry name" value="Ankyrin repeat"/>
    <property type="match status" value="1"/>
</dbReference>
<evidence type="ECO:0000259" key="4">
    <source>
        <dbReference type="Pfam" id="PF09372"/>
    </source>
</evidence>
<gene>
    <name evidence="5" type="primary">m148R</name>
</gene>
<evidence type="ECO:0000256" key="3">
    <source>
        <dbReference type="PROSITE-ProRule" id="PRU00023"/>
    </source>
</evidence>
<dbReference type="PROSITE" id="PS50088">
    <property type="entry name" value="ANK_REPEAT"/>
    <property type="match status" value="3"/>
</dbReference>
<evidence type="ECO:0000313" key="5">
    <source>
        <dbReference type="EMBL" id="ADK63787.1"/>
    </source>
</evidence>
<feature type="repeat" description="ANK" evidence="3">
    <location>
        <begin position="185"/>
        <end position="219"/>
    </location>
</feature>
<proteinExistence type="predicted"/>
<dbReference type="EMBL" id="GQ409969">
    <property type="protein sequence ID" value="ADK63787.1"/>
    <property type="molecule type" value="Genomic_DNA"/>
</dbReference>
<protein>
    <submittedName>
        <fullName evidence="5">M148R</fullName>
    </submittedName>
</protein>
<dbReference type="SMART" id="SM00248">
    <property type="entry name" value="ANK"/>
    <property type="match status" value="9"/>
</dbReference>
<dbReference type="InterPro" id="IPR036770">
    <property type="entry name" value="Ankyrin_rpt-contain_sf"/>
</dbReference>